<dbReference type="PANTHER" id="PTHR39332">
    <property type="entry name" value="BLL4707 PROTEIN"/>
    <property type="match status" value="1"/>
</dbReference>
<gene>
    <name evidence="2" type="ORF">LA66_08830</name>
</gene>
<comment type="caution">
    <text evidence="2">The sequence shown here is derived from an EMBL/GenBank/DDBJ whole genome shotgun (WGS) entry which is preliminary data.</text>
</comment>
<evidence type="ECO:0000256" key="1">
    <source>
        <dbReference type="SAM" id="SignalP"/>
    </source>
</evidence>
<dbReference type="CDD" id="cd07821">
    <property type="entry name" value="PYR_PYL_RCAR_like"/>
    <property type="match status" value="1"/>
</dbReference>
<accession>A0A0B1Q5N3</accession>
<name>A0A0B1Q5N3_9HYPH</name>
<dbReference type="OrthoDB" id="1364128at2"/>
<dbReference type="InterPro" id="IPR023393">
    <property type="entry name" value="START-like_dom_sf"/>
</dbReference>
<dbReference type="RefSeq" id="WP_039191527.1">
    <property type="nucleotide sequence ID" value="NZ_JRFJ01000002.1"/>
</dbReference>
<dbReference type="Pfam" id="PF10604">
    <property type="entry name" value="Polyketide_cyc2"/>
    <property type="match status" value="1"/>
</dbReference>
<dbReference type="Gene3D" id="3.30.530.20">
    <property type="match status" value="1"/>
</dbReference>
<organism evidence="2 3">
    <name type="scientific">Aureimonas altamirensis</name>
    <dbReference type="NCBI Taxonomy" id="370622"/>
    <lineage>
        <taxon>Bacteria</taxon>
        <taxon>Pseudomonadati</taxon>
        <taxon>Pseudomonadota</taxon>
        <taxon>Alphaproteobacteria</taxon>
        <taxon>Hyphomicrobiales</taxon>
        <taxon>Aurantimonadaceae</taxon>
        <taxon>Aureimonas</taxon>
    </lineage>
</organism>
<feature type="signal peptide" evidence="1">
    <location>
        <begin position="1"/>
        <end position="22"/>
    </location>
</feature>
<dbReference type="Proteomes" id="UP000030826">
    <property type="component" value="Unassembled WGS sequence"/>
</dbReference>
<proteinExistence type="predicted"/>
<dbReference type="STRING" id="370622.LA66_08830"/>
<evidence type="ECO:0000313" key="3">
    <source>
        <dbReference type="Proteomes" id="UP000030826"/>
    </source>
</evidence>
<protein>
    <recommendedName>
        <fullName evidence="4">MxaD protein</fullName>
    </recommendedName>
</protein>
<evidence type="ECO:0008006" key="4">
    <source>
        <dbReference type="Google" id="ProtNLM"/>
    </source>
</evidence>
<dbReference type="EMBL" id="JRFJ01000002">
    <property type="protein sequence ID" value="KHJ54686.1"/>
    <property type="molecule type" value="Genomic_DNA"/>
</dbReference>
<feature type="chain" id="PRO_5002060271" description="MxaD protein" evidence="1">
    <location>
        <begin position="23"/>
        <end position="176"/>
    </location>
</feature>
<evidence type="ECO:0000313" key="2">
    <source>
        <dbReference type="EMBL" id="KHJ54686.1"/>
    </source>
</evidence>
<keyword evidence="1" id="KW-0732">Signal</keyword>
<dbReference type="SUPFAM" id="SSF55961">
    <property type="entry name" value="Bet v1-like"/>
    <property type="match status" value="1"/>
</dbReference>
<dbReference type="AlphaFoldDB" id="A0A0B1Q5N3"/>
<reference evidence="2 3" key="1">
    <citation type="submission" date="2014-09" db="EMBL/GenBank/DDBJ databases">
        <title>Isolation and characterization of Aurantimonas altamirensis ON-56566 from clinical sample following a dog bite.</title>
        <authorList>
            <person name="Eshaghi A."/>
            <person name="Li A."/>
            <person name="Shahinas D."/>
            <person name="Bahn P."/>
            <person name="Kus J.V."/>
            <person name="Patel S.N."/>
        </authorList>
    </citation>
    <scope>NUCLEOTIDE SEQUENCE [LARGE SCALE GENOMIC DNA]</scope>
    <source>
        <strain evidence="2 3">ON-56566</strain>
    </source>
</reference>
<dbReference type="InterPro" id="IPR019587">
    <property type="entry name" value="Polyketide_cyclase/dehydratase"/>
</dbReference>
<dbReference type="PANTHER" id="PTHR39332:SF7">
    <property type="entry name" value="SRPBCC FAMILY PROTEIN"/>
    <property type="match status" value="1"/>
</dbReference>
<sequence>MIRTILIPVLVVFGTMAAPALAHGPTPQKVDETVVIDAPAEKVWAVMGDFGSIADWNPAVTGATVSNGNERGSHRTLTLPSGTVTEGLDAHRPDSMRYRYRLQGETEALPVSSYTAEMKLEPDGQATKVTWLGRFYRADTNNEPAEGKTDEDAVRAMTQFIRAGLDGLKQKVEAGG</sequence>